<dbReference type="EMBL" id="HE601046">
    <property type="protein sequence ID" value="CAP33802.2"/>
    <property type="molecule type" value="Genomic_DNA"/>
</dbReference>
<sequence>MQLSKYQQLVQNGILNNMEFSDLFMFSFVSEKMKKLIKSSPQMKRFESVNTIRYDHRNGRTIVCIPYRYRHHKILKISEGDEIKNDCFQLNVSGKMIDFR</sequence>
<dbReference type="InParanoid" id="A8XMC7"/>
<dbReference type="HOGENOM" id="CLU_155423_0_0_1"/>
<keyword evidence="3" id="KW-1185">Reference proteome</keyword>
<evidence type="ECO:0000259" key="1">
    <source>
        <dbReference type="Pfam" id="PF00646"/>
    </source>
</evidence>
<evidence type="ECO:0000313" key="2">
    <source>
        <dbReference type="EMBL" id="CAP33802.2"/>
    </source>
</evidence>
<reference evidence="2 3" key="1">
    <citation type="journal article" date="2003" name="PLoS Biol.">
        <title>The genome sequence of Caenorhabditis briggsae: a platform for comparative genomics.</title>
        <authorList>
            <person name="Stein L.D."/>
            <person name="Bao Z."/>
            <person name="Blasiar D."/>
            <person name="Blumenthal T."/>
            <person name="Brent M.R."/>
            <person name="Chen N."/>
            <person name="Chinwalla A."/>
            <person name="Clarke L."/>
            <person name="Clee C."/>
            <person name="Coghlan A."/>
            <person name="Coulson A."/>
            <person name="D'Eustachio P."/>
            <person name="Fitch D.H."/>
            <person name="Fulton L.A."/>
            <person name="Fulton R.E."/>
            <person name="Griffiths-Jones S."/>
            <person name="Harris T.W."/>
            <person name="Hillier L.W."/>
            <person name="Kamath R."/>
            <person name="Kuwabara P.E."/>
            <person name="Mardis E.R."/>
            <person name="Marra M.A."/>
            <person name="Miner T.L."/>
            <person name="Minx P."/>
            <person name="Mullikin J.C."/>
            <person name="Plumb R.W."/>
            <person name="Rogers J."/>
            <person name="Schein J.E."/>
            <person name="Sohrmann M."/>
            <person name="Spieth J."/>
            <person name="Stajich J.E."/>
            <person name="Wei C."/>
            <person name="Willey D."/>
            <person name="Wilson R.K."/>
            <person name="Durbin R."/>
            <person name="Waterston R.H."/>
        </authorList>
    </citation>
    <scope>NUCLEOTIDE SEQUENCE [LARGE SCALE GENOMIC DNA]</scope>
    <source>
        <strain evidence="2 3">AF16</strain>
    </source>
</reference>
<dbReference type="AlphaFoldDB" id="A8XMC7"/>
<accession>A8XMC7</accession>
<gene>
    <name evidence="2 4" type="ORF">CBG15404</name>
    <name evidence="2" type="ORF">CBG_15404</name>
</gene>
<protein>
    <submittedName>
        <fullName evidence="2">Protein CBG15404</fullName>
    </submittedName>
</protein>
<dbReference type="CTD" id="8587348"/>
<dbReference type="InterPro" id="IPR001810">
    <property type="entry name" value="F-box_dom"/>
</dbReference>
<dbReference type="GeneID" id="8587348"/>
<proteinExistence type="predicted"/>
<dbReference type="RefSeq" id="XP_002645349.2">
    <property type="nucleotide sequence ID" value="XM_002645303.2"/>
</dbReference>
<dbReference type="KEGG" id="cbr:CBG_15404"/>
<reference evidence="2 3" key="2">
    <citation type="journal article" date="2011" name="PLoS Genet.">
        <title>Caenorhabditis briggsae recombinant inbred line genotypes reveal inter-strain incompatibility and the evolution of recombination.</title>
        <authorList>
            <person name="Ross J.A."/>
            <person name="Koboldt D.C."/>
            <person name="Staisch J.E."/>
            <person name="Chamberlin H.M."/>
            <person name="Gupta B.P."/>
            <person name="Miller R.D."/>
            <person name="Baird S.E."/>
            <person name="Haag E.S."/>
        </authorList>
    </citation>
    <scope>NUCLEOTIDE SEQUENCE [LARGE SCALE GENOMIC DNA]</scope>
    <source>
        <strain evidence="2 3">AF16</strain>
    </source>
</reference>
<dbReference type="Proteomes" id="UP000008549">
    <property type="component" value="Unassembled WGS sequence"/>
</dbReference>
<name>A8XMC7_CAEBR</name>
<organism evidence="2 3">
    <name type="scientific">Caenorhabditis briggsae</name>
    <dbReference type="NCBI Taxonomy" id="6238"/>
    <lineage>
        <taxon>Eukaryota</taxon>
        <taxon>Metazoa</taxon>
        <taxon>Ecdysozoa</taxon>
        <taxon>Nematoda</taxon>
        <taxon>Chromadorea</taxon>
        <taxon>Rhabditida</taxon>
        <taxon>Rhabditina</taxon>
        <taxon>Rhabditomorpha</taxon>
        <taxon>Rhabditoidea</taxon>
        <taxon>Rhabditidae</taxon>
        <taxon>Peloderinae</taxon>
        <taxon>Caenorhabditis</taxon>
    </lineage>
</organism>
<dbReference type="WormBase" id="CBG15404a">
    <property type="protein sequence ID" value="CBP38296"/>
    <property type="gene ID" value="WBGene00035682"/>
</dbReference>
<dbReference type="Pfam" id="PF00646">
    <property type="entry name" value="F-box"/>
    <property type="match status" value="1"/>
</dbReference>
<evidence type="ECO:0000313" key="4">
    <source>
        <dbReference type="WormBase" id="CBG15404a"/>
    </source>
</evidence>
<evidence type="ECO:0000313" key="3">
    <source>
        <dbReference type="Proteomes" id="UP000008549"/>
    </source>
</evidence>
<feature type="domain" description="F-box" evidence="1">
    <location>
        <begin position="14"/>
        <end position="41"/>
    </location>
</feature>